<feature type="binding site" evidence="11">
    <location>
        <position position="66"/>
    </location>
    <ligand>
        <name>UMP</name>
        <dbReference type="ChEBI" id="CHEBI:57865"/>
    </ligand>
</feature>
<evidence type="ECO:0000256" key="9">
    <source>
        <dbReference type="ARBA" id="ARBA00022975"/>
    </source>
</evidence>
<comment type="caution">
    <text evidence="11">Lacks conserved residue(s) required for the propagation of feature annotation.</text>
</comment>
<dbReference type="CDD" id="cd04254">
    <property type="entry name" value="AAK_UMPK-PyrH-Ec"/>
    <property type="match status" value="1"/>
</dbReference>
<evidence type="ECO:0000313" key="13">
    <source>
        <dbReference type="EMBL" id="AFM11121.1"/>
    </source>
</evidence>
<keyword evidence="4 11" id="KW-0963">Cytoplasm</keyword>
<dbReference type="Gene3D" id="3.40.1160.10">
    <property type="entry name" value="Acetylglutamate kinase-like"/>
    <property type="match status" value="1"/>
</dbReference>
<keyword evidence="7 11" id="KW-0418">Kinase</keyword>
<feature type="binding site" evidence="11">
    <location>
        <position position="86"/>
    </location>
    <ligand>
        <name>UMP</name>
        <dbReference type="ChEBI" id="CHEBI:57865"/>
    </ligand>
</feature>
<dbReference type="PANTHER" id="PTHR42833:SF4">
    <property type="entry name" value="URIDYLATE KINASE PUMPKIN, CHLOROPLASTIC"/>
    <property type="match status" value="1"/>
</dbReference>
<dbReference type="InterPro" id="IPR001057">
    <property type="entry name" value="Glu/AcGlu_kinase"/>
</dbReference>
<evidence type="ECO:0000256" key="4">
    <source>
        <dbReference type="ARBA" id="ARBA00022490"/>
    </source>
</evidence>
<evidence type="ECO:0000256" key="6">
    <source>
        <dbReference type="ARBA" id="ARBA00022741"/>
    </source>
</evidence>
<feature type="binding site" evidence="11">
    <location>
        <begin position="24"/>
        <end position="27"/>
    </location>
    <ligand>
        <name>ATP</name>
        <dbReference type="ChEBI" id="CHEBI:30616"/>
    </ligand>
</feature>
<dbReference type="InterPro" id="IPR036393">
    <property type="entry name" value="AceGlu_kinase-like_sf"/>
</dbReference>
<dbReference type="AlphaFoldDB" id="I4B1G4"/>
<dbReference type="NCBIfam" id="TIGR02075">
    <property type="entry name" value="pyrH_bact"/>
    <property type="match status" value="1"/>
</dbReference>
<evidence type="ECO:0000256" key="10">
    <source>
        <dbReference type="ARBA" id="ARBA00047767"/>
    </source>
</evidence>
<protein>
    <recommendedName>
        <fullName evidence="11">Uridylate kinase</fullName>
        <shortName evidence="11">UK</shortName>
        <ecNumber evidence="11">2.7.4.22</ecNumber>
    </recommendedName>
    <alternativeName>
        <fullName evidence="11">Uridine monophosphate kinase</fullName>
        <shortName evidence="11">UMP kinase</shortName>
        <shortName evidence="11">UMPK</shortName>
    </alternativeName>
</protein>
<evidence type="ECO:0000256" key="2">
    <source>
        <dbReference type="ARBA" id="ARBA00004791"/>
    </source>
</evidence>
<evidence type="ECO:0000256" key="1">
    <source>
        <dbReference type="ARBA" id="ARBA00004496"/>
    </source>
</evidence>
<keyword evidence="5 11" id="KW-0808">Transferase</keyword>
<evidence type="ECO:0000256" key="7">
    <source>
        <dbReference type="ARBA" id="ARBA00022777"/>
    </source>
</evidence>
<comment type="pathway">
    <text evidence="2 11">Pyrimidine metabolism; CTP biosynthesis via de novo pathway; UDP from UMP (UMPK route): step 1/1.</text>
</comment>
<evidence type="ECO:0000256" key="3">
    <source>
        <dbReference type="ARBA" id="ARBA00007614"/>
    </source>
</evidence>
<comment type="similarity">
    <text evidence="3 11">Belongs to the UMP kinase family.</text>
</comment>
<feature type="binding site" evidence="11">
    <location>
        <position position="174"/>
    </location>
    <ligand>
        <name>ATP</name>
        <dbReference type="ChEBI" id="CHEBI:30616"/>
    </ligand>
</feature>
<dbReference type="GO" id="GO:0006225">
    <property type="term" value="P:UDP biosynthetic process"/>
    <property type="evidence" value="ECO:0007669"/>
    <property type="project" value="TreeGrafter"/>
</dbReference>
<dbReference type="PRINTS" id="PR00474">
    <property type="entry name" value="GLU5KINASE"/>
</dbReference>
<dbReference type="STRING" id="869212.Turpa_0465"/>
<keyword evidence="14" id="KW-1185">Reference proteome</keyword>
<evidence type="ECO:0000259" key="12">
    <source>
        <dbReference type="Pfam" id="PF00696"/>
    </source>
</evidence>
<dbReference type="HOGENOM" id="CLU_033861_0_0_12"/>
<keyword evidence="6 11" id="KW-0547">Nucleotide-binding</keyword>
<dbReference type="FunFam" id="3.40.1160.10:FF:000001">
    <property type="entry name" value="Uridylate kinase"/>
    <property type="match status" value="1"/>
</dbReference>
<keyword evidence="9 11" id="KW-0665">Pyrimidine biosynthesis</keyword>
<feature type="binding site" evidence="11">
    <location>
        <begin position="147"/>
        <end position="154"/>
    </location>
    <ligand>
        <name>UMP</name>
        <dbReference type="ChEBI" id="CHEBI:57865"/>
    </ligand>
</feature>
<dbReference type="GO" id="GO:0044210">
    <property type="term" value="P:'de novo' CTP biosynthetic process"/>
    <property type="evidence" value="ECO:0007669"/>
    <property type="project" value="UniProtKB-UniRule"/>
</dbReference>
<comment type="catalytic activity">
    <reaction evidence="10 11">
        <text>UMP + ATP = UDP + ADP</text>
        <dbReference type="Rhea" id="RHEA:24400"/>
        <dbReference type="ChEBI" id="CHEBI:30616"/>
        <dbReference type="ChEBI" id="CHEBI:57865"/>
        <dbReference type="ChEBI" id="CHEBI:58223"/>
        <dbReference type="ChEBI" id="CHEBI:456216"/>
        <dbReference type="EC" id="2.7.4.22"/>
    </reaction>
</comment>
<accession>I4B1G4</accession>
<feature type="binding site" evidence="11">
    <location>
        <position position="183"/>
    </location>
    <ligand>
        <name>ATP</name>
        <dbReference type="ChEBI" id="CHEBI:30616"/>
    </ligand>
</feature>
<dbReference type="EC" id="2.7.4.22" evidence="11"/>
<dbReference type="OrthoDB" id="9807458at2"/>
<keyword evidence="8 11" id="KW-0067">ATP-binding</keyword>
<dbReference type="PANTHER" id="PTHR42833">
    <property type="entry name" value="URIDYLATE KINASE"/>
    <property type="match status" value="1"/>
</dbReference>
<evidence type="ECO:0000256" key="11">
    <source>
        <dbReference type="HAMAP-Rule" id="MF_01220"/>
    </source>
</evidence>
<proteinExistence type="inferred from homology"/>
<evidence type="ECO:0000313" key="14">
    <source>
        <dbReference type="Proteomes" id="UP000006048"/>
    </source>
</evidence>
<reference evidence="13 14" key="1">
    <citation type="submission" date="2012-06" db="EMBL/GenBank/DDBJ databases">
        <title>The complete chromosome of genome of Turneriella parva DSM 21527.</title>
        <authorList>
            <consortium name="US DOE Joint Genome Institute (JGI-PGF)"/>
            <person name="Lucas S."/>
            <person name="Han J."/>
            <person name="Lapidus A."/>
            <person name="Bruce D."/>
            <person name="Goodwin L."/>
            <person name="Pitluck S."/>
            <person name="Peters L."/>
            <person name="Kyrpides N."/>
            <person name="Mavromatis K."/>
            <person name="Ivanova N."/>
            <person name="Mikhailova N."/>
            <person name="Chertkov O."/>
            <person name="Detter J.C."/>
            <person name="Tapia R."/>
            <person name="Han C."/>
            <person name="Land M."/>
            <person name="Hauser L."/>
            <person name="Markowitz V."/>
            <person name="Cheng J.-F."/>
            <person name="Hugenholtz P."/>
            <person name="Woyke T."/>
            <person name="Wu D."/>
            <person name="Gronow S."/>
            <person name="Wellnitz S."/>
            <person name="Brambilla E."/>
            <person name="Klenk H.-P."/>
            <person name="Eisen J.A."/>
        </authorList>
    </citation>
    <scope>NUCLEOTIDE SEQUENCE [LARGE SCALE GENOMIC DNA]</scope>
    <source>
        <strain evidence="14">ATCC BAA-1111 / DSM 21527 / NCTC 11395 / H</strain>
    </source>
</reference>
<comment type="activity regulation">
    <text evidence="11">Inhibited by UTP.</text>
</comment>
<feature type="domain" description="Aspartate/glutamate/uridylate kinase" evidence="12">
    <location>
        <begin position="20"/>
        <end position="228"/>
    </location>
</feature>
<evidence type="ECO:0000256" key="8">
    <source>
        <dbReference type="ARBA" id="ARBA00022840"/>
    </source>
</evidence>
<dbReference type="InterPro" id="IPR015963">
    <property type="entry name" value="Uridylate_kinase_bac"/>
</dbReference>
<dbReference type="Pfam" id="PF00696">
    <property type="entry name" value="AA_kinase"/>
    <property type="match status" value="1"/>
</dbReference>
<dbReference type="InterPro" id="IPR001048">
    <property type="entry name" value="Asp/Glu/Uridylate_kinase"/>
</dbReference>
<organism evidence="13 14">
    <name type="scientific">Turneriella parva (strain ATCC BAA-1111 / DSM 21527 / NCTC 11395 / H)</name>
    <name type="common">Leptospira parva</name>
    <dbReference type="NCBI Taxonomy" id="869212"/>
    <lineage>
        <taxon>Bacteria</taxon>
        <taxon>Pseudomonadati</taxon>
        <taxon>Spirochaetota</taxon>
        <taxon>Spirochaetia</taxon>
        <taxon>Leptospirales</taxon>
        <taxon>Leptospiraceae</taxon>
        <taxon>Turneriella</taxon>
    </lineage>
</organism>
<feature type="binding site" evidence="11">
    <location>
        <position position="71"/>
    </location>
    <ligand>
        <name>ATP</name>
        <dbReference type="ChEBI" id="CHEBI:30616"/>
    </ligand>
</feature>
<dbReference type="Proteomes" id="UP000006048">
    <property type="component" value="Chromosome"/>
</dbReference>
<dbReference type="SUPFAM" id="SSF53633">
    <property type="entry name" value="Carbamate kinase-like"/>
    <property type="match status" value="1"/>
</dbReference>
<evidence type="ECO:0000256" key="5">
    <source>
        <dbReference type="ARBA" id="ARBA00022679"/>
    </source>
</evidence>
<dbReference type="HAMAP" id="MF_01220_B">
    <property type="entry name" value="PyrH_B"/>
    <property type="match status" value="1"/>
</dbReference>
<dbReference type="UniPathway" id="UPA00159">
    <property type="reaction ID" value="UER00275"/>
</dbReference>
<feature type="binding site" evidence="11">
    <location>
        <position position="180"/>
    </location>
    <ligand>
        <name>ATP</name>
        <dbReference type="ChEBI" id="CHEBI:30616"/>
    </ligand>
</feature>
<dbReference type="EMBL" id="CP002959">
    <property type="protein sequence ID" value="AFM11121.1"/>
    <property type="molecule type" value="Genomic_DNA"/>
</dbReference>
<comment type="subcellular location">
    <subcellularLocation>
        <location evidence="1 11">Cytoplasm</location>
    </subcellularLocation>
</comment>
<comment type="subunit">
    <text evidence="11">Homohexamer.</text>
</comment>
<sequence>MSDNSEKPARGTTEGRAFRRVVLKLSGEVLAGEDKHGINVKVIRALAEEIRDIHRDGVELALVIGGGNIFRGVKAASDGMDRAIGDYMGMMATVINGLALQDFLEKEGLTTRLQTAIEIKSVAEPFIRRKAIRHLEKKRIVILSGGTGNPYFTTDTTAALRAVELDADVIFKATKVDGVYDSDPVKNPAAKRYRRLSFHDALVKQLKVMDSTAFSLCLDNKMPIQVFDMSKEGNLKKAVQGKPIGTLIDANGESEFYE</sequence>
<feature type="binding site" evidence="11">
    <location>
        <position position="67"/>
    </location>
    <ligand>
        <name>ATP</name>
        <dbReference type="ChEBI" id="CHEBI:30616"/>
    </ligand>
</feature>
<name>I4B1G4_TURPD</name>
<comment type="function">
    <text evidence="11">Catalyzes the reversible phosphorylation of UMP to UDP.</text>
</comment>
<dbReference type="KEGG" id="tpx:Turpa_0465"/>
<dbReference type="InterPro" id="IPR011817">
    <property type="entry name" value="Uridylate_kinase"/>
</dbReference>
<dbReference type="GO" id="GO:0005737">
    <property type="term" value="C:cytoplasm"/>
    <property type="evidence" value="ECO:0007669"/>
    <property type="project" value="UniProtKB-SubCell"/>
</dbReference>
<dbReference type="PIRSF" id="PIRSF005650">
    <property type="entry name" value="Uridylate_kin"/>
    <property type="match status" value="1"/>
</dbReference>
<dbReference type="PATRIC" id="fig|869212.3.peg.441"/>
<dbReference type="GO" id="GO:0005524">
    <property type="term" value="F:ATP binding"/>
    <property type="evidence" value="ECO:0007669"/>
    <property type="project" value="UniProtKB-KW"/>
</dbReference>
<dbReference type="GO" id="GO:0033862">
    <property type="term" value="F:UMP kinase activity"/>
    <property type="evidence" value="ECO:0007669"/>
    <property type="project" value="UniProtKB-EC"/>
</dbReference>
<gene>
    <name evidence="11" type="primary">pyrH</name>
    <name evidence="13" type="ordered locus">Turpa_0465</name>
</gene>
<dbReference type="RefSeq" id="WP_014801641.1">
    <property type="nucleotide sequence ID" value="NC_018020.1"/>
</dbReference>